<feature type="region of interest" description="Disordered" evidence="1">
    <location>
        <begin position="148"/>
        <end position="174"/>
    </location>
</feature>
<organism evidence="2 3">
    <name type="scientific">Streptomyces andamanensis</name>
    <dbReference type="NCBI Taxonomy" id="1565035"/>
    <lineage>
        <taxon>Bacteria</taxon>
        <taxon>Bacillati</taxon>
        <taxon>Actinomycetota</taxon>
        <taxon>Actinomycetes</taxon>
        <taxon>Kitasatosporales</taxon>
        <taxon>Streptomycetaceae</taxon>
        <taxon>Streptomyces</taxon>
    </lineage>
</organism>
<dbReference type="Proteomes" id="UP001595824">
    <property type="component" value="Unassembled WGS sequence"/>
</dbReference>
<proteinExistence type="predicted"/>
<feature type="region of interest" description="Disordered" evidence="1">
    <location>
        <begin position="1"/>
        <end position="36"/>
    </location>
</feature>
<keyword evidence="3" id="KW-1185">Reference proteome</keyword>
<dbReference type="EMBL" id="JBHSDP010000008">
    <property type="protein sequence ID" value="MFC4327531.1"/>
    <property type="molecule type" value="Genomic_DNA"/>
</dbReference>
<dbReference type="RefSeq" id="WP_381737368.1">
    <property type="nucleotide sequence ID" value="NZ_JBHSDP010000008.1"/>
</dbReference>
<feature type="compositionally biased region" description="Basic and acidic residues" evidence="1">
    <location>
        <begin position="11"/>
        <end position="25"/>
    </location>
</feature>
<feature type="compositionally biased region" description="Basic and acidic residues" evidence="1">
    <location>
        <begin position="160"/>
        <end position="174"/>
    </location>
</feature>
<accession>A0ABV8TA94</accession>
<sequence>MHHHAYLWTGPKERFDQDALRRPPHPEPPPPGSRPELVQRYREVAAAFPASELPPLETAYWLVKPRTAVRGTWQEPEGAVDWLGGRLGAYAPRFASGAAREPGRLAALAAAAAERLRAGGDVTLGFYLERPSYLSLAVVTCSPNRLRPRLPCPLTPRTTEPGRHAEHHPPGTGR</sequence>
<evidence type="ECO:0000313" key="2">
    <source>
        <dbReference type="EMBL" id="MFC4327531.1"/>
    </source>
</evidence>
<evidence type="ECO:0000313" key="3">
    <source>
        <dbReference type="Proteomes" id="UP001595824"/>
    </source>
</evidence>
<protein>
    <submittedName>
        <fullName evidence="2">Uncharacterized protein</fullName>
    </submittedName>
</protein>
<reference evidence="3" key="1">
    <citation type="journal article" date="2019" name="Int. J. Syst. Evol. Microbiol.">
        <title>The Global Catalogue of Microorganisms (GCM) 10K type strain sequencing project: providing services to taxonomists for standard genome sequencing and annotation.</title>
        <authorList>
            <consortium name="The Broad Institute Genomics Platform"/>
            <consortium name="The Broad Institute Genome Sequencing Center for Infectious Disease"/>
            <person name="Wu L."/>
            <person name="Ma J."/>
        </authorList>
    </citation>
    <scope>NUCLEOTIDE SEQUENCE [LARGE SCALE GENOMIC DNA]</scope>
    <source>
        <strain evidence="3">PCU 347</strain>
    </source>
</reference>
<name>A0ABV8TA94_9ACTN</name>
<evidence type="ECO:0000256" key="1">
    <source>
        <dbReference type="SAM" id="MobiDB-lite"/>
    </source>
</evidence>
<comment type="caution">
    <text evidence="2">The sequence shown here is derived from an EMBL/GenBank/DDBJ whole genome shotgun (WGS) entry which is preliminary data.</text>
</comment>
<gene>
    <name evidence="2" type="ORF">ACFPC0_06765</name>
</gene>